<dbReference type="GO" id="GO:0004479">
    <property type="term" value="F:methionyl-tRNA formyltransferase activity"/>
    <property type="evidence" value="ECO:0007669"/>
    <property type="project" value="UniProtKB-EC"/>
</dbReference>
<dbReference type="STRING" id="1806994.A0A507CAU7"/>
<comment type="similarity">
    <text evidence="1">Belongs to the Fmt family.</text>
</comment>
<dbReference type="CDD" id="cd08646">
    <property type="entry name" value="FMT_core_Met-tRNA-FMT_N"/>
    <property type="match status" value="1"/>
</dbReference>
<dbReference type="InterPro" id="IPR041711">
    <property type="entry name" value="Met-tRNA-FMT_N"/>
</dbReference>
<dbReference type="GeneID" id="42001599"/>
<dbReference type="InterPro" id="IPR011034">
    <property type="entry name" value="Formyl_transferase-like_C_sf"/>
</dbReference>
<dbReference type="Proteomes" id="UP000319731">
    <property type="component" value="Unassembled WGS sequence"/>
</dbReference>
<feature type="domain" description="Formyl transferase N-terminal" evidence="6">
    <location>
        <begin position="96"/>
        <end position="197"/>
    </location>
</feature>
<keyword evidence="9" id="KW-1185">Reference proteome</keyword>
<name>A0A507CAU7_9FUNG</name>
<reference evidence="8 9" key="1">
    <citation type="journal article" date="2019" name="Sci. Rep.">
        <title>Comparative genomics of chytrid fungi reveal insights into the obligate biotrophic and pathogenic lifestyle of Synchytrium endobioticum.</title>
        <authorList>
            <person name="van de Vossenberg B.T.L.H."/>
            <person name="Warris S."/>
            <person name="Nguyen H.D.T."/>
            <person name="van Gent-Pelzer M.P.E."/>
            <person name="Joly D.L."/>
            <person name="van de Geest H.C."/>
            <person name="Bonants P.J.M."/>
            <person name="Smith D.S."/>
            <person name="Levesque C.A."/>
            <person name="van der Lee T.A.J."/>
        </authorList>
    </citation>
    <scope>NUCLEOTIDE SEQUENCE [LARGE SCALE GENOMIC DNA]</scope>
    <source>
        <strain evidence="8 9">JEL517</strain>
    </source>
</reference>
<evidence type="ECO:0000256" key="4">
    <source>
        <dbReference type="ARBA" id="ARBA00022679"/>
    </source>
</evidence>
<comment type="caution">
    <text evidence="8">The sequence shown here is derived from an EMBL/GenBank/DDBJ whole genome shotgun (WGS) entry which is preliminary data.</text>
</comment>
<dbReference type="InterPro" id="IPR005794">
    <property type="entry name" value="Fmt"/>
</dbReference>
<dbReference type="InterPro" id="IPR002376">
    <property type="entry name" value="Formyl_transf_N"/>
</dbReference>
<evidence type="ECO:0000256" key="2">
    <source>
        <dbReference type="ARBA" id="ARBA00012261"/>
    </source>
</evidence>
<dbReference type="NCBIfam" id="TIGR00460">
    <property type="entry name" value="fmt"/>
    <property type="match status" value="1"/>
</dbReference>
<sequence>MRLLRSFSTQARRPPYSVLFFGTDEFSAITLKRLLERPDVIRHVELVCPPDSTRTKIQQCAAKTFAESAGVKIHHAPPKTLKGWDIPTASDTNQSFDIGLVVSFGYFITKKVLSSLPLRAVNVHPSLLPRYRGAAPIQHSILNGETETGVSIIELHEEKFDAGRLLRQAQLAIPLNVHYDQLHDQLAELGAQELISTLEDFPNHLLNAKLQDEALVSHAPKIQKSQAHVQWSQMSSHNVFRLYRAMGSKIPVYTTYRGKRAQLITLLDPVITSFPSSLNRNAPPGTLVIDSSKADPVLFIRCSNDWIGCTRLHIQDKKEVNIQQFKNGYQVLNFKEAFGL</sequence>
<evidence type="ECO:0000313" key="9">
    <source>
        <dbReference type="Proteomes" id="UP000319731"/>
    </source>
</evidence>
<organism evidence="8 9">
    <name type="scientific">Synchytrium microbalum</name>
    <dbReference type="NCBI Taxonomy" id="1806994"/>
    <lineage>
        <taxon>Eukaryota</taxon>
        <taxon>Fungi</taxon>
        <taxon>Fungi incertae sedis</taxon>
        <taxon>Chytridiomycota</taxon>
        <taxon>Chytridiomycota incertae sedis</taxon>
        <taxon>Chytridiomycetes</taxon>
        <taxon>Synchytriales</taxon>
        <taxon>Synchytriaceae</taxon>
        <taxon>Synchytrium</taxon>
    </lineage>
</organism>
<evidence type="ECO:0000256" key="1">
    <source>
        <dbReference type="ARBA" id="ARBA00010699"/>
    </source>
</evidence>
<dbReference type="InterPro" id="IPR005793">
    <property type="entry name" value="Formyl_trans_C"/>
</dbReference>
<dbReference type="PANTHER" id="PTHR11138:SF5">
    <property type="entry name" value="METHIONYL-TRNA FORMYLTRANSFERASE, MITOCHONDRIAL"/>
    <property type="match status" value="1"/>
</dbReference>
<evidence type="ECO:0000259" key="6">
    <source>
        <dbReference type="Pfam" id="PF00551"/>
    </source>
</evidence>
<evidence type="ECO:0000259" key="7">
    <source>
        <dbReference type="Pfam" id="PF02911"/>
    </source>
</evidence>
<dbReference type="AlphaFoldDB" id="A0A507CAU7"/>
<evidence type="ECO:0000313" key="8">
    <source>
        <dbReference type="EMBL" id="TPX38187.1"/>
    </source>
</evidence>
<dbReference type="RefSeq" id="XP_031027902.1">
    <property type="nucleotide sequence ID" value="XM_031166302.1"/>
</dbReference>
<keyword evidence="5" id="KW-0648">Protein biosynthesis</keyword>
<protein>
    <recommendedName>
        <fullName evidence="3">Methionyl-tRNA formyltransferase, mitochondrial</fullName>
        <ecNumber evidence="2">2.1.2.9</ecNumber>
    </recommendedName>
</protein>
<accession>A0A507CAU7</accession>
<keyword evidence="4 8" id="KW-0808">Transferase</keyword>
<dbReference type="OrthoDB" id="10268103at2759"/>
<dbReference type="EMBL" id="QEAO01000001">
    <property type="protein sequence ID" value="TPX38187.1"/>
    <property type="molecule type" value="Genomic_DNA"/>
</dbReference>
<dbReference type="SUPFAM" id="SSF53328">
    <property type="entry name" value="Formyltransferase"/>
    <property type="match status" value="1"/>
</dbReference>
<gene>
    <name evidence="8" type="primary">FMT1</name>
    <name evidence="8" type="ORF">SmJEL517_g00372</name>
</gene>
<proteinExistence type="inferred from homology"/>
<dbReference type="Pfam" id="PF00551">
    <property type="entry name" value="Formyl_trans_N"/>
    <property type="match status" value="1"/>
</dbReference>
<dbReference type="EC" id="2.1.2.9" evidence="2"/>
<dbReference type="InterPro" id="IPR036477">
    <property type="entry name" value="Formyl_transf_N_sf"/>
</dbReference>
<dbReference type="Pfam" id="PF02911">
    <property type="entry name" value="Formyl_trans_C"/>
    <property type="match status" value="1"/>
</dbReference>
<dbReference type="GO" id="GO:0005739">
    <property type="term" value="C:mitochondrion"/>
    <property type="evidence" value="ECO:0007669"/>
    <property type="project" value="TreeGrafter"/>
</dbReference>
<dbReference type="PANTHER" id="PTHR11138">
    <property type="entry name" value="METHIONYL-TRNA FORMYLTRANSFERASE"/>
    <property type="match status" value="1"/>
</dbReference>
<evidence type="ECO:0000256" key="3">
    <source>
        <dbReference type="ARBA" id="ARBA00014185"/>
    </source>
</evidence>
<dbReference type="SUPFAM" id="SSF50486">
    <property type="entry name" value="FMT C-terminal domain-like"/>
    <property type="match status" value="1"/>
</dbReference>
<evidence type="ECO:0000256" key="5">
    <source>
        <dbReference type="ARBA" id="ARBA00022917"/>
    </source>
</evidence>
<dbReference type="Gene3D" id="3.40.50.12230">
    <property type="match status" value="1"/>
</dbReference>
<feature type="domain" description="Formyl transferase C-terminal" evidence="7">
    <location>
        <begin position="221"/>
        <end position="329"/>
    </location>
</feature>